<dbReference type="InterPro" id="IPR003825">
    <property type="entry name" value="Colicin-V_CvpA"/>
</dbReference>
<organism evidence="7 8">
    <name type="scientific">Gilvimarinus gilvus</name>
    <dbReference type="NCBI Taxonomy" id="3058038"/>
    <lineage>
        <taxon>Bacteria</taxon>
        <taxon>Pseudomonadati</taxon>
        <taxon>Pseudomonadota</taxon>
        <taxon>Gammaproteobacteria</taxon>
        <taxon>Cellvibrionales</taxon>
        <taxon>Cellvibrionaceae</taxon>
        <taxon>Gilvimarinus</taxon>
    </lineage>
</organism>
<dbReference type="EMBL" id="JAXAFO010000009">
    <property type="protein sequence ID" value="MDX6849140.1"/>
    <property type="molecule type" value="Genomic_DNA"/>
</dbReference>
<name>A0ABU4RWA7_9GAMM</name>
<keyword evidence="2 5" id="KW-0812">Transmembrane</keyword>
<dbReference type="Pfam" id="PF13511">
    <property type="entry name" value="DUF4124"/>
    <property type="match status" value="1"/>
</dbReference>
<feature type="domain" description="DUF4124" evidence="6">
    <location>
        <begin position="343"/>
        <end position="361"/>
    </location>
</feature>
<keyword evidence="3 5" id="KW-1133">Transmembrane helix</keyword>
<evidence type="ECO:0000313" key="7">
    <source>
        <dbReference type="EMBL" id="MDX6849140.1"/>
    </source>
</evidence>
<reference evidence="7 8" key="1">
    <citation type="submission" date="2023-11" db="EMBL/GenBank/DDBJ databases">
        <title>Gilvimarinus fulvus sp. nov., isolated from the surface of Kelp.</title>
        <authorList>
            <person name="Sun Y.Y."/>
            <person name="Gong Y."/>
            <person name="Du Z.J."/>
        </authorList>
    </citation>
    <scope>NUCLEOTIDE SEQUENCE [LARGE SCALE GENOMIC DNA]</scope>
    <source>
        <strain evidence="7 8">SDUM040013</strain>
    </source>
</reference>
<evidence type="ECO:0000256" key="5">
    <source>
        <dbReference type="SAM" id="Phobius"/>
    </source>
</evidence>
<feature type="transmembrane region" description="Helical" evidence="5">
    <location>
        <begin position="106"/>
        <end position="127"/>
    </location>
</feature>
<sequence>MGISAIILLVITAFFAIRGYFNGTWASLARTVAFIGAYGTAFYFSKHAALQVKANTAIDGIMAYIVGGVAIFVVTMVAIRLVFWVLAKMTPGADRKPSQASRIGGLLIGGAVGVFTGLILVYLVGIYTSTKTAQTPDYAAAAKKADPVDSMAKAAISKSVGAIMSANGANANNIKLTEAFVADPVDSVDRITRVTNSPDLQALLKDRRSQRLLKQGDIDELMKVPEFRRLMNDQDMRELMAASGMDVNDQDSARQTAQKIAQGWQRIESMKNDPRVQKIVNDPEFQRKLKSDNKMALLTSPQLNDLAGIIFVEGAGSVGAIDGHDTVRIKDMDANSDADRTEGTVYRYVDKNGNVRYSDRPVNQ</sequence>
<dbReference type="InterPro" id="IPR025392">
    <property type="entry name" value="DUF4124"/>
</dbReference>
<evidence type="ECO:0000256" key="2">
    <source>
        <dbReference type="ARBA" id="ARBA00022692"/>
    </source>
</evidence>
<evidence type="ECO:0000256" key="4">
    <source>
        <dbReference type="ARBA" id="ARBA00023136"/>
    </source>
</evidence>
<comment type="subcellular location">
    <subcellularLocation>
        <location evidence="1">Membrane</location>
        <topology evidence="1">Multi-pass membrane protein</topology>
    </subcellularLocation>
</comment>
<evidence type="ECO:0000256" key="1">
    <source>
        <dbReference type="ARBA" id="ARBA00004141"/>
    </source>
</evidence>
<dbReference type="Pfam" id="PF02674">
    <property type="entry name" value="Colicin_V"/>
    <property type="match status" value="1"/>
</dbReference>
<evidence type="ECO:0000256" key="3">
    <source>
        <dbReference type="ARBA" id="ARBA00022989"/>
    </source>
</evidence>
<gene>
    <name evidence="7" type="ORF">SCD92_07200</name>
</gene>
<evidence type="ECO:0000313" key="8">
    <source>
        <dbReference type="Proteomes" id="UP001273505"/>
    </source>
</evidence>
<evidence type="ECO:0000259" key="6">
    <source>
        <dbReference type="Pfam" id="PF13511"/>
    </source>
</evidence>
<dbReference type="RefSeq" id="WP_302722752.1">
    <property type="nucleotide sequence ID" value="NZ_JAULRU010000569.1"/>
</dbReference>
<keyword evidence="8" id="KW-1185">Reference proteome</keyword>
<feature type="transmembrane region" description="Helical" evidence="5">
    <location>
        <begin position="61"/>
        <end position="86"/>
    </location>
</feature>
<keyword evidence="4 5" id="KW-0472">Membrane</keyword>
<proteinExistence type="predicted"/>
<accession>A0ABU4RWA7</accession>
<comment type="caution">
    <text evidence="7">The sequence shown here is derived from an EMBL/GenBank/DDBJ whole genome shotgun (WGS) entry which is preliminary data.</text>
</comment>
<protein>
    <submittedName>
        <fullName evidence="7">CvpA family protein</fullName>
    </submittedName>
</protein>
<dbReference type="Proteomes" id="UP001273505">
    <property type="component" value="Unassembled WGS sequence"/>
</dbReference>